<accession>A0A0H5BQ86</accession>
<evidence type="ECO:0000313" key="2">
    <source>
        <dbReference type="EMBL" id="BAS00514.1"/>
    </source>
</evidence>
<keyword evidence="1" id="KW-1133">Transmembrane helix</keyword>
<name>A0A0H5BQ86_BLAVI</name>
<evidence type="ECO:0000313" key="3">
    <source>
        <dbReference type="EMBL" id="CUU42259.1"/>
    </source>
</evidence>
<sequence>MLQVAAPVSASPSSPRLSAIARRRREREAAKAAMVVTLGAVTVTGLMLLGHHRSHKSAIKSAHIVTGAAVLGASWWHYSLYGRRAR</sequence>
<keyword evidence="4" id="KW-1185">Reference proteome</keyword>
<reference evidence="2" key="1">
    <citation type="journal article" date="2015" name="Genome Announc.">
        <title>Complete Genome Sequence of the Bacteriochlorophyll b-Producing Photosynthetic Bacterium Blastochloris viridis.</title>
        <authorList>
            <person name="Tsukatani Y."/>
            <person name="Hirose Y."/>
            <person name="Harada J."/>
            <person name="Misawa N."/>
            <person name="Mori K."/>
            <person name="Inoue K."/>
            <person name="Tamiaki H."/>
        </authorList>
    </citation>
    <scope>NUCLEOTIDE SEQUENCE [LARGE SCALE GENOMIC DNA]</scope>
    <source>
        <strain evidence="2">DSM 133</strain>
    </source>
</reference>
<evidence type="ECO:0000256" key="1">
    <source>
        <dbReference type="SAM" id="Phobius"/>
    </source>
</evidence>
<evidence type="ECO:0000313" key="4">
    <source>
        <dbReference type="Proteomes" id="UP000065734"/>
    </source>
</evidence>
<proteinExistence type="predicted"/>
<feature type="transmembrane region" description="Helical" evidence="1">
    <location>
        <begin position="62"/>
        <end position="81"/>
    </location>
</feature>
<keyword evidence="1" id="KW-0472">Membrane</keyword>
<dbReference type="EMBL" id="AP014854">
    <property type="protein sequence ID" value="BAS00514.1"/>
    <property type="molecule type" value="Genomic_DNA"/>
</dbReference>
<organism evidence="3 4">
    <name type="scientific">Blastochloris viridis</name>
    <name type="common">Rhodopseudomonas viridis</name>
    <dbReference type="NCBI Taxonomy" id="1079"/>
    <lineage>
        <taxon>Bacteria</taxon>
        <taxon>Pseudomonadati</taxon>
        <taxon>Pseudomonadota</taxon>
        <taxon>Alphaproteobacteria</taxon>
        <taxon>Hyphomicrobiales</taxon>
        <taxon>Blastochloridaceae</taxon>
        <taxon>Blastochloris</taxon>
    </lineage>
</organism>
<feature type="transmembrane region" description="Helical" evidence="1">
    <location>
        <begin position="32"/>
        <end position="50"/>
    </location>
</feature>
<dbReference type="EMBL" id="LN907867">
    <property type="protein sequence ID" value="CUU42259.1"/>
    <property type="molecule type" value="Genomic_DNA"/>
</dbReference>
<dbReference type="KEGG" id="bvr:BVIR_1822"/>
<keyword evidence="1" id="KW-0812">Transmembrane</keyword>
<evidence type="ECO:0008006" key="5">
    <source>
        <dbReference type="Google" id="ProtNLM"/>
    </source>
</evidence>
<dbReference type="Proteomes" id="UP000065734">
    <property type="component" value="Chromosome I"/>
</dbReference>
<reference evidence="4" key="3">
    <citation type="journal article" date="2016" name="Genome Announc.">
        <title>Revised genome sequence of the purple photosynthetic bacterium Blastochloris viridis.</title>
        <authorList>
            <person name="Liu L.N."/>
            <person name="Faulkner M."/>
            <person name="Liu X."/>
            <person name="Huang F."/>
            <person name="Darby A.C."/>
            <person name="Hall N."/>
        </authorList>
    </citation>
    <scope>NUCLEOTIDE SEQUENCE [LARGE SCALE GENOMIC DNA]</scope>
    <source>
        <strain evidence="4">ATCC 19567 / DSM 133 / F</strain>
    </source>
</reference>
<reference evidence="3" key="2">
    <citation type="submission" date="2015-11" db="EMBL/GenBank/DDBJ databases">
        <authorList>
            <person name="Zhang Y."/>
            <person name="Guo Z."/>
        </authorList>
    </citation>
    <scope>NUCLEOTIDE SEQUENCE</scope>
    <source>
        <strain evidence="3">1</strain>
    </source>
</reference>
<dbReference type="AlphaFoldDB" id="A0A0H5BQ86"/>
<gene>
    <name evidence="2" type="ORF">BV133_2920</name>
    <name evidence="3" type="ORF">BVIRIDIS_12670</name>
</gene>
<protein>
    <recommendedName>
        <fullName evidence="5">Transmembrane protein</fullName>
    </recommendedName>
</protein>